<proteinExistence type="predicted"/>
<dbReference type="InterPro" id="IPR010982">
    <property type="entry name" value="Lambda_DNA-bd_dom_sf"/>
</dbReference>
<dbReference type="InterPro" id="IPR001387">
    <property type="entry name" value="Cro/C1-type_HTH"/>
</dbReference>
<keyword evidence="4" id="KW-1185">Reference proteome</keyword>
<gene>
    <name evidence="3" type="ORF">HA482_35835</name>
</gene>
<protein>
    <submittedName>
        <fullName evidence="3">Helix-turn-helix transcriptional regulator</fullName>
    </submittedName>
</protein>
<sequence length="93" mass="10158">MTIATTTELGELIRARRTSLGLRQQDVALTANVGVRFIVDIENGKETSQVGLVLRLLQALGIRLNPEMSPVPTARPTDEEAEPFDPDNFSPTP</sequence>
<dbReference type="SMART" id="SM00530">
    <property type="entry name" value="HTH_XRE"/>
    <property type="match status" value="1"/>
</dbReference>
<organism evidence="3 4">
    <name type="scientific">Bradyrhizobium campsiandrae</name>
    <dbReference type="NCBI Taxonomy" id="1729892"/>
    <lineage>
        <taxon>Bacteria</taxon>
        <taxon>Pseudomonadati</taxon>
        <taxon>Pseudomonadota</taxon>
        <taxon>Alphaproteobacteria</taxon>
        <taxon>Hyphomicrobiales</taxon>
        <taxon>Nitrobacteraceae</taxon>
        <taxon>Bradyrhizobium</taxon>
    </lineage>
</organism>
<evidence type="ECO:0000313" key="4">
    <source>
        <dbReference type="Proteomes" id="UP000639516"/>
    </source>
</evidence>
<accession>A0ABR7UJD0</accession>
<evidence type="ECO:0000313" key="3">
    <source>
        <dbReference type="EMBL" id="MBC9983564.1"/>
    </source>
</evidence>
<reference evidence="3 4" key="1">
    <citation type="journal article" date="2020" name="Arch. Microbiol.">
        <title>Bradyrhizobium campsiandrae sp. nov., a nitrogen-fixing bacterial strain isolated from a native leguminous tree from the Amazon adapted to flooded conditions.</title>
        <authorList>
            <person name="Cabral Michel D."/>
            <person name="Martins da Costa E."/>
            <person name="Azarias Guimaraes A."/>
            <person name="Soares de Carvalho T."/>
            <person name="Santos de Castro Caputo P."/>
            <person name="Willems A."/>
            <person name="de Souza Moreira F.M."/>
        </authorList>
    </citation>
    <scope>NUCLEOTIDE SEQUENCE [LARGE SCALE GENOMIC DNA]</scope>
    <source>
        <strain evidence="4">INPA 384B</strain>
    </source>
</reference>
<dbReference type="CDD" id="cd00093">
    <property type="entry name" value="HTH_XRE"/>
    <property type="match status" value="1"/>
</dbReference>
<dbReference type="Gene3D" id="1.10.260.40">
    <property type="entry name" value="lambda repressor-like DNA-binding domains"/>
    <property type="match status" value="1"/>
</dbReference>
<comment type="caution">
    <text evidence="3">The sequence shown here is derived from an EMBL/GenBank/DDBJ whole genome shotgun (WGS) entry which is preliminary data.</text>
</comment>
<evidence type="ECO:0000259" key="2">
    <source>
        <dbReference type="PROSITE" id="PS50943"/>
    </source>
</evidence>
<dbReference type="EMBL" id="JAATTO010000073">
    <property type="protein sequence ID" value="MBC9983564.1"/>
    <property type="molecule type" value="Genomic_DNA"/>
</dbReference>
<evidence type="ECO:0000256" key="1">
    <source>
        <dbReference type="SAM" id="MobiDB-lite"/>
    </source>
</evidence>
<dbReference type="Proteomes" id="UP000639516">
    <property type="component" value="Unassembled WGS sequence"/>
</dbReference>
<feature type="region of interest" description="Disordered" evidence="1">
    <location>
        <begin position="66"/>
        <end position="93"/>
    </location>
</feature>
<name>A0ABR7UJD0_9BRAD</name>
<dbReference type="Pfam" id="PF01381">
    <property type="entry name" value="HTH_3"/>
    <property type="match status" value="1"/>
</dbReference>
<dbReference type="PROSITE" id="PS50943">
    <property type="entry name" value="HTH_CROC1"/>
    <property type="match status" value="1"/>
</dbReference>
<dbReference type="RefSeq" id="WP_188107594.1">
    <property type="nucleotide sequence ID" value="NZ_JAANIH010000084.1"/>
</dbReference>
<feature type="domain" description="HTH cro/C1-type" evidence="2">
    <location>
        <begin position="13"/>
        <end position="69"/>
    </location>
</feature>
<dbReference type="SUPFAM" id="SSF47413">
    <property type="entry name" value="lambda repressor-like DNA-binding domains"/>
    <property type="match status" value="1"/>
</dbReference>